<evidence type="ECO:0000259" key="2">
    <source>
        <dbReference type="Pfam" id="PF20231"/>
    </source>
</evidence>
<organism evidence="3 4">
    <name type="scientific">Sparassis crispa</name>
    <dbReference type="NCBI Taxonomy" id="139825"/>
    <lineage>
        <taxon>Eukaryota</taxon>
        <taxon>Fungi</taxon>
        <taxon>Dikarya</taxon>
        <taxon>Basidiomycota</taxon>
        <taxon>Agaricomycotina</taxon>
        <taxon>Agaricomycetes</taxon>
        <taxon>Polyporales</taxon>
        <taxon>Sparassidaceae</taxon>
        <taxon>Sparassis</taxon>
    </lineage>
</organism>
<comment type="caution">
    <text evidence="3">The sequence shown here is derived from an EMBL/GenBank/DDBJ whole genome shotgun (WGS) entry which is preliminary data.</text>
</comment>
<evidence type="ECO:0000313" key="3">
    <source>
        <dbReference type="EMBL" id="GBE83953.1"/>
    </source>
</evidence>
<dbReference type="STRING" id="139825.A0A401GP06"/>
<dbReference type="OrthoDB" id="2980978at2759"/>
<feature type="compositionally biased region" description="Acidic residues" evidence="1">
    <location>
        <begin position="19"/>
        <end position="30"/>
    </location>
</feature>
<dbReference type="EMBL" id="BFAD01000005">
    <property type="protein sequence ID" value="GBE83953.1"/>
    <property type="molecule type" value="Genomic_DNA"/>
</dbReference>
<protein>
    <recommendedName>
        <fullName evidence="2">DUF6589 domain-containing protein</fullName>
    </recommendedName>
</protein>
<dbReference type="AlphaFoldDB" id="A0A401GP06"/>
<keyword evidence="4" id="KW-1185">Reference proteome</keyword>
<dbReference type="GeneID" id="38780870"/>
<sequence>MSSENLYTLLSELNAGDPVQDDEELDDPDWDEHSADSSDDEDEDTDNTPGRQREPSDPPHKIRTRNFRNYLAQQGDIASRVKEVLGYMLEKKLDLPLLLWALSWNVPELIADPLAKFERTALMISDELGDLLGKWFKPPRGHGRGIKTKGAASAINTFAVSCIKKTIHREMARVGKVMRTKPSDLSEEDLLAISWEKLQGMIRIAAPTVWDLFHRSAWTAQQEKRNMLKNPNSRLLAVYLKSCGTSAKAFDTLHALGVSMSQKWTYHSLEVLSLRARQSLLDDMKKYPFFMSYDNLNMRFQVYEQRADHHSHFDSGTAGTVYIVKNPDAIPPSNPAFQEKRASGCKKPITASLIFQLEMDAAPRLTARATHVILQYLLDAPEFGLDSYEYKESPRLQPPPRTRQLKCGKEHKTTTYMLDTLHIEEASYEGNDRVMDEFYTQMGFNTPEERRRVATETILPHVGDQLTISRIRGLKGFRYKDYNSWDRKDFNLEIFGWFHGLLAYEHNTHSQYSGTRAGLGLVHAFDLLDRRGLQSTATQGLFHHTFEEALDHTIEAHFRDIWCTVGKVENLSGLRNLPPDALRDLAEKILKDEWPDDLKQYVRENCWLVNLTGLPNGWTPIDQVQEHNVRDIKSTFAAIGPGATWEYINKVSASIPAQRNIKDHVEREVNQGQRGKSHTSPAKESDVTKLQAAYRNSGAHKMTSGRIPKLKPQDKFSDFLAKGAALVAKGKVIQKWAEKRVTNRSTAQDWDDLCTSVP</sequence>
<dbReference type="InterPro" id="IPR046496">
    <property type="entry name" value="DUF6589"/>
</dbReference>
<evidence type="ECO:0000256" key="1">
    <source>
        <dbReference type="SAM" id="MobiDB-lite"/>
    </source>
</evidence>
<dbReference type="Proteomes" id="UP000287166">
    <property type="component" value="Unassembled WGS sequence"/>
</dbReference>
<dbReference type="InParanoid" id="A0A401GP06"/>
<feature type="region of interest" description="Disordered" evidence="1">
    <location>
        <begin position="1"/>
        <end position="66"/>
    </location>
</feature>
<gene>
    <name evidence="3" type="ORF">SCP_0510120</name>
</gene>
<accession>A0A401GP06</accession>
<dbReference type="RefSeq" id="XP_027614866.1">
    <property type="nucleotide sequence ID" value="XM_027759065.1"/>
</dbReference>
<feature type="compositionally biased region" description="Acidic residues" evidence="1">
    <location>
        <begin position="37"/>
        <end position="46"/>
    </location>
</feature>
<dbReference type="Pfam" id="PF20231">
    <property type="entry name" value="DUF6589"/>
    <property type="match status" value="1"/>
</dbReference>
<evidence type="ECO:0000313" key="4">
    <source>
        <dbReference type="Proteomes" id="UP000287166"/>
    </source>
</evidence>
<feature type="domain" description="DUF6589" evidence="2">
    <location>
        <begin position="346"/>
        <end position="591"/>
    </location>
</feature>
<feature type="compositionally biased region" description="Basic and acidic residues" evidence="1">
    <location>
        <begin position="51"/>
        <end position="60"/>
    </location>
</feature>
<feature type="compositionally biased region" description="Polar residues" evidence="1">
    <location>
        <begin position="670"/>
        <end position="680"/>
    </location>
</feature>
<name>A0A401GP06_9APHY</name>
<reference evidence="3 4" key="1">
    <citation type="journal article" date="2018" name="Sci. Rep.">
        <title>Genome sequence of the cauliflower mushroom Sparassis crispa (Hanabiratake) and its association with beneficial usage.</title>
        <authorList>
            <person name="Kiyama R."/>
            <person name="Furutani Y."/>
            <person name="Kawaguchi K."/>
            <person name="Nakanishi T."/>
        </authorList>
    </citation>
    <scope>NUCLEOTIDE SEQUENCE [LARGE SCALE GENOMIC DNA]</scope>
</reference>
<proteinExistence type="predicted"/>
<feature type="region of interest" description="Disordered" evidence="1">
    <location>
        <begin position="668"/>
        <end position="688"/>
    </location>
</feature>